<dbReference type="AlphaFoldDB" id="A0A6J4WP85"/>
<organism evidence="1 2">
    <name type="scientific">Corynebacterium diphtheriae</name>
    <dbReference type="NCBI Taxonomy" id="1717"/>
    <lineage>
        <taxon>Bacteria</taxon>
        <taxon>Bacillati</taxon>
        <taxon>Actinomycetota</taxon>
        <taxon>Actinomycetes</taxon>
        <taxon>Mycobacteriales</taxon>
        <taxon>Corynebacteriaceae</taxon>
        <taxon>Corynebacterium</taxon>
    </lineage>
</organism>
<evidence type="ECO:0000313" key="2">
    <source>
        <dbReference type="Proteomes" id="UP000480222"/>
    </source>
</evidence>
<sequence>MAWERIGEDLHGRRKVIDLTGVTPKQQRPRQVKARQELERAIAQLKREETGFSVYDAAGVPEEWLPLIAVRLEEVFCALLRFQREVNAVVASDPDFATVRKLENLKGVELLQQRTAGEILETALLLSEWAPVESVAVVRGMIQTLGDTEVDRSDI</sequence>
<dbReference type="EMBL" id="CADDAV010000001">
    <property type="protein sequence ID" value="CAB0581700.1"/>
    <property type="molecule type" value="Genomic_DNA"/>
</dbReference>
<reference evidence="1 2" key="1">
    <citation type="submission" date="2020-02" db="EMBL/GenBank/DDBJ databases">
        <authorList>
            <person name="Brisse S."/>
        </authorList>
    </citation>
    <scope>NUCLEOTIDE SEQUENCE [LARGE SCALE GENOMIC DNA]</scope>
    <source>
        <strain evidence="1">CIP107547</strain>
    </source>
</reference>
<dbReference type="Proteomes" id="UP000480222">
    <property type="component" value="Unassembled WGS sequence"/>
</dbReference>
<proteinExistence type="predicted"/>
<gene>
    <name evidence="1" type="ORF">CIP107547_00286</name>
</gene>
<name>A0A6J4WP85_CORDP</name>
<evidence type="ECO:0000313" key="1">
    <source>
        <dbReference type="EMBL" id="CAB0581700.1"/>
    </source>
</evidence>
<protein>
    <submittedName>
        <fullName evidence="1">Uncharacterized protein</fullName>
    </submittedName>
</protein>
<dbReference type="RefSeq" id="WP_176719607.1">
    <property type="nucleotide sequence ID" value="NZ_CP091095.1"/>
</dbReference>
<comment type="caution">
    <text evidence="1">The sequence shown here is derived from an EMBL/GenBank/DDBJ whole genome shotgun (WGS) entry which is preliminary data.</text>
</comment>
<accession>A0A6J4WP85</accession>